<reference evidence="1 2" key="1">
    <citation type="journal article" date="2019" name="Environ. Microbiol.">
        <title>At the nexus of three kingdoms: the genome of the mycorrhizal fungus Gigaspora margarita provides insights into plant, endobacterial and fungal interactions.</title>
        <authorList>
            <person name="Venice F."/>
            <person name="Ghignone S."/>
            <person name="Salvioli di Fossalunga A."/>
            <person name="Amselem J."/>
            <person name="Novero M."/>
            <person name="Xianan X."/>
            <person name="Sedzielewska Toro K."/>
            <person name="Morin E."/>
            <person name="Lipzen A."/>
            <person name="Grigoriev I.V."/>
            <person name="Henrissat B."/>
            <person name="Martin F.M."/>
            <person name="Bonfante P."/>
        </authorList>
    </citation>
    <scope>NUCLEOTIDE SEQUENCE [LARGE SCALE GENOMIC DNA]</scope>
    <source>
        <strain evidence="1 2">BEG34</strain>
    </source>
</reference>
<proteinExistence type="predicted"/>
<evidence type="ECO:0000313" key="1">
    <source>
        <dbReference type="EMBL" id="KAF0553323.1"/>
    </source>
</evidence>
<sequence length="112" mass="13017">MPNLTIENVIKLYLIEICTIRNFNLNEEESQGLIRHILNELSPEERIFFDNLTTKLNESSRRDDYNFESTMFSGCDFTVGFITKIKDYIARQSRERNGNDPGNMFAHGGSFL</sequence>
<dbReference type="AlphaFoldDB" id="A0A8H4EU07"/>
<dbReference type="Proteomes" id="UP000439903">
    <property type="component" value="Unassembled WGS sequence"/>
</dbReference>
<keyword evidence="2" id="KW-1185">Reference proteome</keyword>
<dbReference type="OrthoDB" id="2386953at2759"/>
<evidence type="ECO:0000313" key="2">
    <source>
        <dbReference type="Proteomes" id="UP000439903"/>
    </source>
</evidence>
<name>A0A8H4EU07_GIGMA</name>
<dbReference type="EMBL" id="WTPW01000057">
    <property type="protein sequence ID" value="KAF0553323.1"/>
    <property type="molecule type" value="Genomic_DNA"/>
</dbReference>
<protein>
    <submittedName>
        <fullName evidence="1">Uncharacterized protein</fullName>
    </submittedName>
</protein>
<comment type="caution">
    <text evidence="1">The sequence shown here is derived from an EMBL/GenBank/DDBJ whole genome shotgun (WGS) entry which is preliminary data.</text>
</comment>
<organism evidence="1 2">
    <name type="scientific">Gigaspora margarita</name>
    <dbReference type="NCBI Taxonomy" id="4874"/>
    <lineage>
        <taxon>Eukaryota</taxon>
        <taxon>Fungi</taxon>
        <taxon>Fungi incertae sedis</taxon>
        <taxon>Mucoromycota</taxon>
        <taxon>Glomeromycotina</taxon>
        <taxon>Glomeromycetes</taxon>
        <taxon>Diversisporales</taxon>
        <taxon>Gigasporaceae</taxon>
        <taxon>Gigaspora</taxon>
    </lineage>
</organism>
<accession>A0A8H4EU07</accession>
<gene>
    <name evidence="1" type="ORF">F8M41_020421</name>
</gene>